<comment type="similarity">
    <text evidence="1">Belongs to the universal stress protein A family.</text>
</comment>
<dbReference type="AlphaFoldDB" id="A0A140ICQ0"/>
<dbReference type="PANTHER" id="PTHR46268:SF15">
    <property type="entry name" value="UNIVERSAL STRESS PROTEIN HP_0031"/>
    <property type="match status" value="1"/>
</dbReference>
<protein>
    <submittedName>
        <fullName evidence="3">Sulfate transporter</fullName>
    </submittedName>
</protein>
<evidence type="ECO:0000313" key="3">
    <source>
        <dbReference type="EMBL" id="AMO35525.1"/>
    </source>
</evidence>
<name>A0A140ICQ0_9RHOO</name>
<dbReference type="SUPFAM" id="SSF52402">
    <property type="entry name" value="Adenine nucleotide alpha hydrolases-like"/>
    <property type="match status" value="1"/>
</dbReference>
<dbReference type="InterPro" id="IPR006016">
    <property type="entry name" value="UspA"/>
</dbReference>
<dbReference type="KEGG" id="thu:AC731_000265"/>
<dbReference type="InterPro" id="IPR014729">
    <property type="entry name" value="Rossmann-like_a/b/a_fold"/>
</dbReference>
<keyword evidence="4" id="KW-1185">Reference proteome</keyword>
<dbReference type="PRINTS" id="PR01438">
    <property type="entry name" value="UNVRSLSTRESS"/>
</dbReference>
<gene>
    <name evidence="3" type="ORF">AC731_000265</name>
</gene>
<organism evidence="3 4">
    <name type="scientific">Thauera humireducens</name>
    <dbReference type="NCBI Taxonomy" id="1134435"/>
    <lineage>
        <taxon>Bacteria</taxon>
        <taxon>Pseudomonadati</taxon>
        <taxon>Pseudomonadota</taxon>
        <taxon>Betaproteobacteria</taxon>
        <taxon>Rhodocyclales</taxon>
        <taxon>Zoogloeaceae</taxon>
        <taxon>Thauera</taxon>
    </lineage>
</organism>
<evidence type="ECO:0000313" key="4">
    <source>
        <dbReference type="Proteomes" id="UP000036902"/>
    </source>
</evidence>
<accession>A0A140ICQ0</accession>
<dbReference type="Pfam" id="PF00582">
    <property type="entry name" value="Usp"/>
    <property type="match status" value="1"/>
</dbReference>
<feature type="domain" description="UspA" evidence="2">
    <location>
        <begin position="1"/>
        <end position="147"/>
    </location>
</feature>
<dbReference type="RefSeq" id="WP_004258689.1">
    <property type="nucleotide sequence ID" value="NZ_CP014646.1"/>
</dbReference>
<evidence type="ECO:0000256" key="1">
    <source>
        <dbReference type="ARBA" id="ARBA00008791"/>
    </source>
</evidence>
<dbReference type="InterPro" id="IPR006015">
    <property type="entry name" value="Universal_stress_UspA"/>
</dbReference>
<dbReference type="Proteomes" id="UP000036902">
    <property type="component" value="Chromosome"/>
</dbReference>
<dbReference type="STRING" id="1134435.AC731_000265"/>
<dbReference type="CDD" id="cd00293">
    <property type="entry name" value="USP-like"/>
    <property type="match status" value="1"/>
</dbReference>
<reference evidence="4" key="1">
    <citation type="submission" date="2016-03" db="EMBL/GenBank/DDBJ databases">
        <authorList>
            <person name="Ma C."/>
            <person name="Zhou S."/>
            <person name="Yang G."/>
        </authorList>
    </citation>
    <scope>NUCLEOTIDE SEQUENCE [LARGE SCALE GENOMIC DNA]</scope>
    <source>
        <strain evidence="4">SgZ-1</strain>
    </source>
</reference>
<dbReference type="PANTHER" id="PTHR46268">
    <property type="entry name" value="STRESS RESPONSE PROTEIN NHAX"/>
    <property type="match status" value="1"/>
</dbReference>
<sequence length="147" mass="15551">MFKHILVPTDGSSLSEGTVSRAVTFAREAGARITFFYAQPDFPMPIYGEGALIDPTTPEQFAKSAAAEAQGILAKAKAVADAEGVSAATDTVVNEVPYEAIIDAADRHGCDLIFMASHGRRGIAGLLLGSETQKVLTHSKTPVLVYR</sequence>
<dbReference type="EMBL" id="CP014646">
    <property type="protein sequence ID" value="AMO35525.1"/>
    <property type="molecule type" value="Genomic_DNA"/>
</dbReference>
<proteinExistence type="inferred from homology"/>
<evidence type="ECO:0000259" key="2">
    <source>
        <dbReference type="Pfam" id="PF00582"/>
    </source>
</evidence>
<dbReference type="Gene3D" id="3.40.50.620">
    <property type="entry name" value="HUPs"/>
    <property type="match status" value="1"/>
</dbReference>